<dbReference type="Pfam" id="PF00722">
    <property type="entry name" value="Glyco_hydro_16"/>
    <property type="match status" value="1"/>
</dbReference>
<accession>A0A1E3Q233</accession>
<keyword evidence="2" id="KW-1015">Disulfide bond</keyword>
<dbReference type="InterPro" id="IPR050546">
    <property type="entry name" value="Glycosyl_Hydrlase_16"/>
</dbReference>
<feature type="disulfide bond" evidence="2">
    <location>
        <begin position="26"/>
        <end position="33"/>
    </location>
</feature>
<dbReference type="GO" id="GO:0031505">
    <property type="term" value="P:fungal-type cell wall organization"/>
    <property type="evidence" value="ECO:0007669"/>
    <property type="project" value="EnsemblFungi"/>
</dbReference>
<feature type="chain" id="PRO_5009134057" description="GH16 domain-containing protein" evidence="4">
    <location>
        <begin position="21"/>
        <end position="574"/>
    </location>
</feature>
<dbReference type="AlphaFoldDB" id="A0A1E3Q233"/>
<dbReference type="GO" id="GO:0000131">
    <property type="term" value="C:incipient cellular bud site"/>
    <property type="evidence" value="ECO:0007669"/>
    <property type="project" value="EnsemblFungi"/>
</dbReference>
<dbReference type="SUPFAM" id="SSF49899">
    <property type="entry name" value="Concanavalin A-like lectins/glucanases"/>
    <property type="match status" value="1"/>
</dbReference>
<evidence type="ECO:0000256" key="2">
    <source>
        <dbReference type="PIRSR" id="PIRSR037299-2"/>
    </source>
</evidence>
<feature type="region of interest" description="Disordered" evidence="3">
    <location>
        <begin position="362"/>
        <end position="435"/>
    </location>
</feature>
<dbReference type="CDD" id="cd02183">
    <property type="entry name" value="GH16_fungal_CRH1_transglycosylase"/>
    <property type="match status" value="1"/>
</dbReference>
<dbReference type="EMBL" id="KV454297">
    <property type="protein sequence ID" value="ODQ71660.1"/>
    <property type="molecule type" value="Genomic_DNA"/>
</dbReference>
<dbReference type="PROSITE" id="PS51762">
    <property type="entry name" value="GH16_2"/>
    <property type="match status" value="1"/>
</dbReference>
<sequence length="574" mass="57506">MIFRSAALLFFSGLATRVAAQSTANCNPLVASCPPDPALGGSISLDFTQGSSSRINPVYSPGDISYIPGMGMTMTINQLGDGPTVASDFYIFFGKVEVVAQCAPGTGIVSSVVLISDDNDEIDLEWTGGDAYHVQTNYFSKGQTGSYDRGGMTDVANPQSTFHTYTIDWNRDSVTWYVDGAVARVLPSDAPEGYPQTPMQIKIGSWVGGSPDNAPGTIAWAGGLTDFSQAPFNFYIKSLKVTDYSTGTEYVYSDNSGSEDSIQAVSGSSGGLVSETSSGAATSSFASTDPTTTTDPTTSTSSVESTPSSVTSTVPATSSSPSSSTSEVSTSDSASTASPSSSTSSSTTSSSLTVSAASSSLSTSSTTSSLTSSSTATSLTSSSTTSSSSTSSTATSLTSSSSTSSTAISLTSSSTTSSSSASTTSIAPSSSSASSSTASTVSSSSLSLASPSAFTSSTSSVSFLVGSASALSTLAGSTIASPIPVHNMTSVAFVSTLSTITTSSNLTTTVGFPGFFNRTSSTTSAIRTAGASASKTSQPVAVQTTNAAISAINISSNKLCVLFLGVLGVAIVMA</sequence>
<evidence type="ECO:0000313" key="6">
    <source>
        <dbReference type="EMBL" id="ODQ71660.1"/>
    </source>
</evidence>
<evidence type="ECO:0000313" key="7">
    <source>
        <dbReference type="Proteomes" id="UP000094385"/>
    </source>
</evidence>
<evidence type="ECO:0000256" key="3">
    <source>
        <dbReference type="SAM" id="MobiDB-lite"/>
    </source>
</evidence>
<dbReference type="InterPro" id="IPR000757">
    <property type="entry name" value="Beta-glucanase-like"/>
</dbReference>
<dbReference type="Proteomes" id="UP000094385">
    <property type="component" value="Unassembled WGS sequence"/>
</dbReference>
<dbReference type="InterPro" id="IPR013320">
    <property type="entry name" value="ConA-like_dom_sf"/>
</dbReference>
<gene>
    <name evidence="6" type="ORF">LIPSTDRAFT_112474</name>
</gene>
<evidence type="ECO:0000256" key="4">
    <source>
        <dbReference type="SAM" id="SignalP"/>
    </source>
</evidence>
<name>A0A1E3Q233_LIPST</name>
<feature type="region of interest" description="Disordered" evidence="3">
    <location>
        <begin position="254"/>
        <end position="350"/>
    </location>
</feature>
<organism evidence="6 7">
    <name type="scientific">Lipomyces starkeyi NRRL Y-11557</name>
    <dbReference type="NCBI Taxonomy" id="675824"/>
    <lineage>
        <taxon>Eukaryota</taxon>
        <taxon>Fungi</taxon>
        <taxon>Dikarya</taxon>
        <taxon>Ascomycota</taxon>
        <taxon>Saccharomycotina</taxon>
        <taxon>Lipomycetes</taxon>
        <taxon>Lipomycetales</taxon>
        <taxon>Lipomycetaceae</taxon>
        <taxon>Lipomyces</taxon>
    </lineage>
</organism>
<feature type="compositionally biased region" description="Low complexity" evidence="3">
    <location>
        <begin position="274"/>
        <end position="350"/>
    </location>
</feature>
<proteinExistence type="predicted"/>
<dbReference type="GO" id="GO:0016757">
    <property type="term" value="F:glycosyltransferase activity"/>
    <property type="evidence" value="ECO:0007669"/>
    <property type="project" value="UniProtKB-KW"/>
</dbReference>
<dbReference type="PROSITE" id="PS51257">
    <property type="entry name" value="PROKAR_LIPOPROTEIN"/>
    <property type="match status" value="1"/>
</dbReference>
<dbReference type="PANTHER" id="PTHR10963">
    <property type="entry name" value="GLYCOSYL HYDROLASE-RELATED"/>
    <property type="match status" value="1"/>
</dbReference>
<evidence type="ECO:0000259" key="5">
    <source>
        <dbReference type="PROSITE" id="PS51762"/>
    </source>
</evidence>
<feature type="domain" description="GH16" evidence="5">
    <location>
        <begin position="20"/>
        <end position="229"/>
    </location>
</feature>
<evidence type="ECO:0000256" key="1">
    <source>
        <dbReference type="PIRSR" id="PIRSR037299-1"/>
    </source>
</evidence>
<dbReference type="Gene3D" id="2.60.120.200">
    <property type="match status" value="1"/>
</dbReference>
<dbReference type="GO" id="GO:0009277">
    <property type="term" value="C:fungal-type cell wall"/>
    <property type="evidence" value="ECO:0007669"/>
    <property type="project" value="EnsemblFungi"/>
</dbReference>
<dbReference type="GO" id="GO:0008843">
    <property type="term" value="F:endochitinase activity"/>
    <property type="evidence" value="ECO:0007669"/>
    <property type="project" value="UniProtKB-EC"/>
</dbReference>
<protein>
    <recommendedName>
        <fullName evidence="5">GH16 domain-containing protein</fullName>
    </recommendedName>
</protein>
<dbReference type="OrthoDB" id="4781at2759"/>
<feature type="active site" description="Nucleophile" evidence="1">
    <location>
        <position position="121"/>
    </location>
</feature>
<dbReference type="PANTHER" id="PTHR10963:SF68">
    <property type="entry name" value="GLYCOSIDASE CRH1-RELATED"/>
    <property type="match status" value="1"/>
</dbReference>
<dbReference type="STRING" id="675824.A0A1E3Q233"/>
<dbReference type="GO" id="GO:0006030">
    <property type="term" value="P:chitin metabolic process"/>
    <property type="evidence" value="ECO:0007669"/>
    <property type="project" value="EnsemblFungi"/>
</dbReference>
<keyword evidence="4" id="KW-0732">Signal</keyword>
<feature type="active site" description="Proton donor" evidence="1">
    <location>
        <position position="125"/>
    </location>
</feature>
<feature type="compositionally biased region" description="Polar residues" evidence="3">
    <location>
        <begin position="254"/>
        <end position="267"/>
    </location>
</feature>
<dbReference type="GO" id="GO:0005975">
    <property type="term" value="P:carbohydrate metabolic process"/>
    <property type="evidence" value="ECO:0007669"/>
    <property type="project" value="InterPro"/>
</dbReference>
<feature type="signal peptide" evidence="4">
    <location>
        <begin position="1"/>
        <end position="20"/>
    </location>
</feature>
<keyword evidence="7" id="KW-1185">Reference proteome</keyword>
<reference evidence="6 7" key="1">
    <citation type="journal article" date="2016" name="Proc. Natl. Acad. Sci. U.S.A.">
        <title>Comparative genomics of biotechnologically important yeasts.</title>
        <authorList>
            <person name="Riley R."/>
            <person name="Haridas S."/>
            <person name="Wolfe K.H."/>
            <person name="Lopes M.R."/>
            <person name="Hittinger C.T."/>
            <person name="Goeker M."/>
            <person name="Salamov A.A."/>
            <person name="Wisecaver J.H."/>
            <person name="Long T.M."/>
            <person name="Calvey C.H."/>
            <person name="Aerts A.L."/>
            <person name="Barry K.W."/>
            <person name="Choi C."/>
            <person name="Clum A."/>
            <person name="Coughlan A.Y."/>
            <person name="Deshpande S."/>
            <person name="Douglass A.P."/>
            <person name="Hanson S.J."/>
            <person name="Klenk H.-P."/>
            <person name="LaButti K.M."/>
            <person name="Lapidus A."/>
            <person name="Lindquist E.A."/>
            <person name="Lipzen A.M."/>
            <person name="Meier-Kolthoff J.P."/>
            <person name="Ohm R.A."/>
            <person name="Otillar R.P."/>
            <person name="Pangilinan J.L."/>
            <person name="Peng Y."/>
            <person name="Rokas A."/>
            <person name="Rosa C.A."/>
            <person name="Scheuner C."/>
            <person name="Sibirny A.A."/>
            <person name="Slot J.C."/>
            <person name="Stielow J.B."/>
            <person name="Sun H."/>
            <person name="Kurtzman C.P."/>
            <person name="Blackwell M."/>
            <person name="Grigoriev I.V."/>
            <person name="Jeffries T.W."/>
        </authorList>
    </citation>
    <scope>NUCLEOTIDE SEQUENCE [LARGE SCALE GENOMIC DNA]</scope>
    <source>
        <strain evidence="6 7">NRRL Y-11557</strain>
    </source>
</reference>
<dbReference type="GO" id="GO:0098552">
    <property type="term" value="C:side of membrane"/>
    <property type="evidence" value="ECO:0007669"/>
    <property type="project" value="UniProtKB-KW"/>
</dbReference>